<sequence length="236" mass="26680">MASSTLRTAINSRQVYVRMQPAPRTLSQSRAVLKSLQQFGEVSSFLNTKYFKIRTSTSGGTAFAIFESPESASNAIRASPLTVPLSNPRPNTSNSHIQEHPSSSNPTENATLHPSNTSSEAIECTITESEYDHKANMRKNPYNMGFQISRHWMEVQDLMRAPDNRVPLAEYADCFTKRKFSMPFRVQDRYFENTVKAGGTSLMQMWKQGLEEEKRKKEEDAKCLDAERPQQNTDSG</sequence>
<dbReference type="Gene3D" id="3.30.70.330">
    <property type="match status" value="1"/>
</dbReference>
<proteinExistence type="predicted"/>
<dbReference type="Proteomes" id="UP000023758">
    <property type="component" value="Unassembled WGS sequence"/>
</dbReference>
<protein>
    <recommendedName>
        <fullName evidence="3">RRM domain-containing protein</fullName>
    </recommendedName>
</protein>
<dbReference type="EMBL" id="KK207797">
    <property type="protein sequence ID" value="EZF53977.1"/>
    <property type="molecule type" value="Genomic_DNA"/>
</dbReference>
<feature type="region of interest" description="Disordered" evidence="1">
    <location>
        <begin position="211"/>
        <end position="236"/>
    </location>
</feature>
<organism evidence="2">
    <name type="scientific">Trichophyton rubrum CBS 288.86</name>
    <dbReference type="NCBI Taxonomy" id="1215330"/>
    <lineage>
        <taxon>Eukaryota</taxon>
        <taxon>Fungi</taxon>
        <taxon>Dikarya</taxon>
        <taxon>Ascomycota</taxon>
        <taxon>Pezizomycotina</taxon>
        <taxon>Eurotiomycetes</taxon>
        <taxon>Eurotiomycetidae</taxon>
        <taxon>Onygenales</taxon>
        <taxon>Arthrodermataceae</taxon>
        <taxon>Trichophyton</taxon>
    </lineage>
</organism>
<evidence type="ECO:0008006" key="3">
    <source>
        <dbReference type="Google" id="ProtNLM"/>
    </source>
</evidence>
<name>A0A022W6I6_TRIRU</name>
<feature type="region of interest" description="Disordered" evidence="1">
    <location>
        <begin position="81"/>
        <end position="119"/>
    </location>
</feature>
<dbReference type="HOGENOM" id="CLU_103004_0_0_1"/>
<dbReference type="SUPFAM" id="SSF54928">
    <property type="entry name" value="RNA-binding domain, RBD"/>
    <property type="match status" value="1"/>
</dbReference>
<gene>
    <name evidence="2" type="ORF">H103_03170</name>
</gene>
<dbReference type="InterPro" id="IPR012677">
    <property type="entry name" value="Nucleotide-bd_a/b_plait_sf"/>
</dbReference>
<evidence type="ECO:0000256" key="1">
    <source>
        <dbReference type="SAM" id="MobiDB-lite"/>
    </source>
</evidence>
<accession>A0A022W6I6</accession>
<dbReference type="AlphaFoldDB" id="A0A022W6I6"/>
<reference evidence="2" key="1">
    <citation type="submission" date="2014-02" db="EMBL/GenBank/DDBJ databases">
        <title>The Genome Sequence of Trichophyton rubrum (morphotype fischeri) CBS 288.86.</title>
        <authorList>
            <consortium name="The Broad Institute Genomics Platform"/>
            <person name="Cuomo C.A."/>
            <person name="White T.C."/>
            <person name="Graser Y."/>
            <person name="Martinez-Rossi N."/>
            <person name="Heitman J."/>
            <person name="Young S.K."/>
            <person name="Zeng Q."/>
            <person name="Gargeya S."/>
            <person name="Abouelleil A."/>
            <person name="Alvarado L."/>
            <person name="Chapman S.B."/>
            <person name="Gainer-Dewar J."/>
            <person name="Goldberg J."/>
            <person name="Griggs A."/>
            <person name="Gujja S."/>
            <person name="Hansen M."/>
            <person name="Howarth C."/>
            <person name="Imamovic A."/>
            <person name="Larimer J."/>
            <person name="Martinez D."/>
            <person name="Murphy C."/>
            <person name="Pearson M.D."/>
            <person name="Persinoti G."/>
            <person name="Poon T."/>
            <person name="Priest M."/>
            <person name="Roberts A.D."/>
            <person name="Saif S."/>
            <person name="Shea T.D."/>
            <person name="Sykes S.N."/>
            <person name="Wortman J."/>
            <person name="Nusbaum C."/>
            <person name="Birren B."/>
        </authorList>
    </citation>
    <scope>NUCLEOTIDE SEQUENCE [LARGE SCALE GENOMIC DNA]</scope>
    <source>
        <strain evidence="2">CBS 288.86</strain>
    </source>
</reference>
<dbReference type="InterPro" id="IPR035979">
    <property type="entry name" value="RBD_domain_sf"/>
</dbReference>
<dbReference type="GO" id="GO:0003676">
    <property type="term" value="F:nucleic acid binding"/>
    <property type="evidence" value="ECO:0007669"/>
    <property type="project" value="InterPro"/>
</dbReference>
<dbReference type="OrthoDB" id="5367448at2759"/>
<feature type="compositionally biased region" description="Polar residues" evidence="1">
    <location>
        <begin position="84"/>
        <end position="119"/>
    </location>
</feature>
<feature type="compositionally biased region" description="Basic and acidic residues" evidence="1">
    <location>
        <begin position="211"/>
        <end position="228"/>
    </location>
</feature>
<evidence type="ECO:0000313" key="2">
    <source>
        <dbReference type="EMBL" id="EZF53977.1"/>
    </source>
</evidence>